<feature type="repeat" description="ANK" evidence="3">
    <location>
        <begin position="298"/>
        <end position="322"/>
    </location>
</feature>
<feature type="repeat" description="ANK" evidence="3">
    <location>
        <begin position="15"/>
        <end position="47"/>
    </location>
</feature>
<keyword evidence="5" id="KW-1185">Reference proteome</keyword>
<evidence type="ECO:0000313" key="4">
    <source>
        <dbReference type="EMBL" id="VDN01051.1"/>
    </source>
</evidence>
<dbReference type="Pfam" id="PF12796">
    <property type="entry name" value="Ank_2"/>
    <property type="match status" value="3"/>
</dbReference>
<dbReference type="OrthoDB" id="5823001at2759"/>
<dbReference type="SUPFAM" id="SSF48403">
    <property type="entry name" value="Ankyrin repeat"/>
    <property type="match status" value="2"/>
</dbReference>
<dbReference type="OMA" id="FHTALHH"/>
<evidence type="ECO:0000313" key="5">
    <source>
        <dbReference type="Proteomes" id="UP000276776"/>
    </source>
</evidence>
<feature type="repeat" description="ANK" evidence="3">
    <location>
        <begin position="265"/>
        <end position="297"/>
    </location>
</feature>
<feature type="repeat" description="ANK" evidence="3">
    <location>
        <begin position="470"/>
        <end position="502"/>
    </location>
</feature>
<reference evidence="4 5" key="2">
    <citation type="submission" date="2018-11" db="EMBL/GenBank/DDBJ databases">
        <authorList>
            <consortium name="Pathogen Informatics"/>
        </authorList>
    </citation>
    <scope>NUCLEOTIDE SEQUENCE [LARGE SCALE GENOMIC DNA]</scope>
</reference>
<dbReference type="PANTHER" id="PTHR24198">
    <property type="entry name" value="ANKYRIN REPEAT AND PROTEIN KINASE DOMAIN-CONTAINING PROTEIN"/>
    <property type="match status" value="1"/>
</dbReference>
<feature type="repeat" description="ANK" evidence="3">
    <location>
        <begin position="400"/>
        <end position="432"/>
    </location>
</feature>
<dbReference type="PROSITE" id="PS50088">
    <property type="entry name" value="ANK_REPEAT"/>
    <property type="match status" value="6"/>
</dbReference>
<evidence type="ECO:0000256" key="1">
    <source>
        <dbReference type="ARBA" id="ARBA00022737"/>
    </source>
</evidence>
<dbReference type="WBParaSite" id="TCLT_0000401801-mRNA-1">
    <property type="protein sequence ID" value="TCLT_0000401801-mRNA-1"/>
    <property type="gene ID" value="TCLT_0000401801"/>
</dbReference>
<name>A0A0N5CUR3_THECL</name>
<dbReference type="Proteomes" id="UP000276776">
    <property type="component" value="Unassembled WGS sequence"/>
</dbReference>
<gene>
    <name evidence="4" type="ORF">TCLT_LOCUS4007</name>
</gene>
<dbReference type="Gene3D" id="1.25.40.20">
    <property type="entry name" value="Ankyrin repeat-containing domain"/>
    <property type="match status" value="2"/>
</dbReference>
<keyword evidence="2 3" id="KW-0040">ANK repeat</keyword>
<proteinExistence type="predicted"/>
<dbReference type="EMBL" id="UYYF01004273">
    <property type="protein sequence ID" value="VDN01051.1"/>
    <property type="molecule type" value="Genomic_DNA"/>
</dbReference>
<dbReference type="InterPro" id="IPR002110">
    <property type="entry name" value="Ankyrin_rpt"/>
</dbReference>
<dbReference type="SMART" id="SM00248">
    <property type="entry name" value="ANK"/>
    <property type="match status" value="11"/>
</dbReference>
<dbReference type="InterPro" id="IPR036770">
    <property type="entry name" value="Ankyrin_rpt-contain_sf"/>
</dbReference>
<dbReference type="PROSITE" id="PS50297">
    <property type="entry name" value="ANK_REP_REGION"/>
    <property type="match status" value="5"/>
</dbReference>
<evidence type="ECO:0000256" key="3">
    <source>
        <dbReference type="PROSITE-ProRule" id="PRU00023"/>
    </source>
</evidence>
<evidence type="ECO:0000313" key="6">
    <source>
        <dbReference type="WBParaSite" id="TCLT_0000401801-mRNA-1"/>
    </source>
</evidence>
<sequence>MTDDLKIFTNLASLQEKSMLHLAIANDRVAVTQLLLSLGADLQQITMKGRSLLHIAVINDAAKCLMFLLTSFREKEKYKGREDGWIPTTKFIMHCDSNGENLLHLACRLRRNRCLKADHTVKQCGWLTLEEMLQQCNHNKQTPIHVACLSKSVVTVNFLLTSHLNKFLTKICKLKESHFIANTLRDVSVRTLLWRIERGTILHELTAMKCNSAYSFDKHLSSSLNLLKLDVYDECRRVFHTLSIFNNKKWAILKQSKKFKLVDPIFHTALHHAALWGRLLQIKILLKCGASLKEQDEYGATPMHHAAIRGHAETLKLLYKANKFKDEIVTNSGHNAFMWAAMHGFDSSIRTMLDTNPAISREDYDRNGCTALHLAANYDHVGVVSTLLAFNWNLEKQNKFGQTPLLLAAKNGCSATVRRLLRAGANYAVEDKSKNNVLHLVADSDSKQETLLELLNFTNNSTVINSRNNMGKTPLHIAAECNSVQCIRCLFEYGADPLVKDYRGWDPFMVAIQRGCWSTIIVMIKSNLLDFRIFHPVHFICVLHNLKSELVIVIIFFRNPSSSTCYSTVNRFTTLSLALEMKNFILASFLEANSENEIKDVAARKSNFLLDHILLNKSIKKTAERFIQ</sequence>
<organism evidence="6">
    <name type="scientific">Thelazia callipaeda</name>
    <name type="common">Oriental eyeworm</name>
    <name type="synonym">Parasitic nematode</name>
    <dbReference type="NCBI Taxonomy" id="103827"/>
    <lineage>
        <taxon>Eukaryota</taxon>
        <taxon>Metazoa</taxon>
        <taxon>Ecdysozoa</taxon>
        <taxon>Nematoda</taxon>
        <taxon>Chromadorea</taxon>
        <taxon>Rhabditida</taxon>
        <taxon>Spirurina</taxon>
        <taxon>Spiruromorpha</taxon>
        <taxon>Thelazioidea</taxon>
        <taxon>Thelaziidae</taxon>
        <taxon>Thelazia</taxon>
    </lineage>
</organism>
<dbReference type="AlphaFoldDB" id="A0A0N5CUR3"/>
<dbReference type="PANTHER" id="PTHR24198:SF165">
    <property type="entry name" value="ANKYRIN REPEAT-CONTAINING PROTEIN-RELATED"/>
    <property type="match status" value="1"/>
</dbReference>
<keyword evidence="1" id="KW-0677">Repeat</keyword>
<reference evidence="6" key="1">
    <citation type="submission" date="2016-04" db="UniProtKB">
        <authorList>
            <consortium name="WormBaseParasite"/>
        </authorList>
    </citation>
    <scope>IDENTIFICATION</scope>
</reference>
<evidence type="ECO:0000256" key="2">
    <source>
        <dbReference type="ARBA" id="ARBA00023043"/>
    </source>
</evidence>
<feature type="repeat" description="ANK" evidence="3">
    <location>
        <begin position="367"/>
        <end position="399"/>
    </location>
</feature>
<protein>
    <submittedName>
        <fullName evidence="6">ANK_REP_REGION domain-containing protein</fullName>
    </submittedName>
</protein>
<dbReference type="STRING" id="103827.A0A0N5CUR3"/>
<accession>A0A0N5CUR3</accession>